<dbReference type="AlphaFoldDB" id="F4Y1T9"/>
<name>F4Y1T9_9CYAN</name>
<evidence type="ECO:0000313" key="1">
    <source>
        <dbReference type="EMBL" id="EGJ29231.1"/>
    </source>
</evidence>
<proteinExistence type="predicted"/>
<dbReference type="Proteomes" id="UP000003959">
    <property type="component" value="Unassembled WGS sequence"/>
</dbReference>
<reference evidence="2" key="1">
    <citation type="journal article" date="2011" name="Proc. Natl. Acad. Sci. U.S.A.">
        <title>Genomic insights into the physiology and ecology of the marine filamentous cyanobacterium Lyngbya majuscula.</title>
        <authorList>
            <person name="Jones A.C."/>
            <person name="Monroe E.A."/>
            <person name="Podell S."/>
            <person name="Hess W.R."/>
            <person name="Klages S."/>
            <person name="Esquenazi E."/>
            <person name="Niessen S."/>
            <person name="Hoover H."/>
            <person name="Rothmann M."/>
            <person name="Lasken R.S."/>
            <person name="Yates J.R.III."/>
            <person name="Reinhardt R."/>
            <person name="Kube M."/>
            <person name="Burkart M.D."/>
            <person name="Allen E.E."/>
            <person name="Dorrestein P.C."/>
            <person name="Gerwick W.H."/>
            <person name="Gerwick L."/>
        </authorList>
    </citation>
    <scope>NUCLEOTIDE SEQUENCE [LARGE SCALE GENOMIC DNA]</scope>
    <source>
        <strain evidence="2">3L</strain>
    </source>
</reference>
<accession>F4Y1T9</accession>
<dbReference type="EMBL" id="GL890970">
    <property type="protein sequence ID" value="EGJ29231.1"/>
    <property type="molecule type" value="Genomic_DNA"/>
</dbReference>
<dbReference type="HOGENOM" id="CLU_3202159_0_0_3"/>
<gene>
    <name evidence="1" type="ORF">LYNGBM3L_64740</name>
</gene>
<sequence length="45" mass="5103">MLAQVLLPSFIARSNTLETLPATFNHSEVNSKQFLIYGIAYWSDD</sequence>
<evidence type="ECO:0000313" key="2">
    <source>
        <dbReference type="Proteomes" id="UP000003959"/>
    </source>
</evidence>
<organism evidence="1 2">
    <name type="scientific">Moorena producens 3L</name>
    <dbReference type="NCBI Taxonomy" id="489825"/>
    <lineage>
        <taxon>Bacteria</taxon>
        <taxon>Bacillati</taxon>
        <taxon>Cyanobacteriota</taxon>
        <taxon>Cyanophyceae</taxon>
        <taxon>Coleofasciculales</taxon>
        <taxon>Coleofasciculaceae</taxon>
        <taxon>Moorena</taxon>
    </lineage>
</organism>
<keyword evidence="2" id="KW-1185">Reference proteome</keyword>
<protein>
    <submittedName>
        <fullName evidence="1">Uncharacterized protein</fullName>
    </submittedName>
</protein>